<keyword evidence="6" id="KW-1185">Reference proteome</keyword>
<dbReference type="InterPro" id="IPR009057">
    <property type="entry name" value="Homeodomain-like_sf"/>
</dbReference>
<evidence type="ECO:0000313" key="5">
    <source>
        <dbReference type="EMBL" id="MBB1486255.1"/>
    </source>
</evidence>
<evidence type="ECO:0000256" key="1">
    <source>
        <dbReference type="ARBA" id="ARBA00023015"/>
    </source>
</evidence>
<dbReference type="PROSITE" id="PS00041">
    <property type="entry name" value="HTH_ARAC_FAMILY_1"/>
    <property type="match status" value="1"/>
</dbReference>
<dbReference type="InterPro" id="IPR002818">
    <property type="entry name" value="DJ-1/PfpI"/>
</dbReference>
<accession>A0A839IM01</accession>
<evidence type="ECO:0000259" key="4">
    <source>
        <dbReference type="PROSITE" id="PS01124"/>
    </source>
</evidence>
<reference evidence="5 6" key="1">
    <citation type="submission" date="2020-08" db="EMBL/GenBank/DDBJ databases">
        <title>Oceanospirillum sp. nov. isolated from marine sediment.</title>
        <authorList>
            <person name="Ji X."/>
        </authorList>
    </citation>
    <scope>NUCLEOTIDE SEQUENCE [LARGE SCALE GENOMIC DNA]</scope>
    <source>
        <strain evidence="5 6">D5</strain>
    </source>
</reference>
<gene>
    <name evidence="5" type="ORF">H4O21_06505</name>
</gene>
<keyword evidence="3" id="KW-0804">Transcription</keyword>
<evidence type="ECO:0000256" key="2">
    <source>
        <dbReference type="ARBA" id="ARBA00023125"/>
    </source>
</evidence>
<keyword evidence="1" id="KW-0805">Transcription regulation</keyword>
<dbReference type="Proteomes" id="UP000565262">
    <property type="component" value="Unassembled WGS sequence"/>
</dbReference>
<dbReference type="Pfam" id="PF12833">
    <property type="entry name" value="HTH_18"/>
    <property type="match status" value="1"/>
</dbReference>
<dbReference type="InterPro" id="IPR029062">
    <property type="entry name" value="Class_I_gatase-like"/>
</dbReference>
<keyword evidence="2" id="KW-0238">DNA-binding</keyword>
<dbReference type="EMBL" id="JACJFM010000006">
    <property type="protein sequence ID" value="MBB1486255.1"/>
    <property type="molecule type" value="Genomic_DNA"/>
</dbReference>
<name>A0A839IM01_9GAMM</name>
<dbReference type="Gene3D" id="1.10.10.60">
    <property type="entry name" value="Homeodomain-like"/>
    <property type="match status" value="2"/>
</dbReference>
<sequence>MSFHNENSRLNTEAGYTIGIFNYPGAQAATVYGLQDLFNTAARLQPEYSDHQDKTADQNHTDAPLPDTPQIRVMVFDEIDDGLTFSAIILPSSLQPLPSPDTQTRIYAWLRHQHQQGTLLCSVCAGAFWLAEAGLLNNRAATTHWALADKFRARFSAVQLDADKILIDDGDIITAGGIMAWTDLGLRLVSRFLGPSLMLHLARYFLVDPGGREQRFYSLFSPSLKHGDSAVLKVQHWLQAHYHEAVTVSQMAQQAHSGERTFLRRFKQATGLTPKEYLQHLRIARAREYLEQSNNSIDEIAWKTGYKDSSAFRRVFQKIMGLTASEYRQRFNTGQNLTHSVSD</sequence>
<feature type="domain" description="HTH araC/xylS-type" evidence="4">
    <location>
        <begin position="232"/>
        <end position="330"/>
    </location>
</feature>
<evidence type="ECO:0000313" key="6">
    <source>
        <dbReference type="Proteomes" id="UP000565262"/>
    </source>
</evidence>
<dbReference type="SUPFAM" id="SSF46689">
    <property type="entry name" value="Homeodomain-like"/>
    <property type="match status" value="2"/>
</dbReference>
<dbReference type="InterPro" id="IPR018060">
    <property type="entry name" value="HTH_AraC"/>
</dbReference>
<dbReference type="CDD" id="cd03138">
    <property type="entry name" value="GATase1_AraC_2"/>
    <property type="match status" value="1"/>
</dbReference>
<dbReference type="RefSeq" id="WP_182808038.1">
    <property type="nucleotide sequence ID" value="NZ_JACJFM010000006.1"/>
</dbReference>
<dbReference type="Pfam" id="PF01965">
    <property type="entry name" value="DJ-1_PfpI"/>
    <property type="match status" value="1"/>
</dbReference>
<comment type="caution">
    <text evidence="5">The sequence shown here is derived from an EMBL/GenBank/DDBJ whole genome shotgun (WGS) entry which is preliminary data.</text>
</comment>
<proteinExistence type="predicted"/>
<dbReference type="SUPFAM" id="SSF52317">
    <property type="entry name" value="Class I glutamine amidotransferase-like"/>
    <property type="match status" value="1"/>
</dbReference>
<protein>
    <submittedName>
        <fullName evidence="5">GlxA family transcriptional regulator</fullName>
    </submittedName>
</protein>
<evidence type="ECO:0000256" key="3">
    <source>
        <dbReference type="ARBA" id="ARBA00023163"/>
    </source>
</evidence>
<dbReference type="PROSITE" id="PS01124">
    <property type="entry name" value="HTH_ARAC_FAMILY_2"/>
    <property type="match status" value="1"/>
</dbReference>
<dbReference type="PRINTS" id="PR00032">
    <property type="entry name" value="HTHARAC"/>
</dbReference>
<dbReference type="GO" id="GO:0003700">
    <property type="term" value="F:DNA-binding transcription factor activity"/>
    <property type="evidence" value="ECO:0007669"/>
    <property type="project" value="InterPro"/>
</dbReference>
<organism evidence="5 6">
    <name type="scientific">Oceanospirillum sediminis</name>
    <dbReference type="NCBI Taxonomy" id="2760088"/>
    <lineage>
        <taxon>Bacteria</taxon>
        <taxon>Pseudomonadati</taxon>
        <taxon>Pseudomonadota</taxon>
        <taxon>Gammaproteobacteria</taxon>
        <taxon>Oceanospirillales</taxon>
        <taxon>Oceanospirillaceae</taxon>
        <taxon>Oceanospirillum</taxon>
    </lineage>
</organism>
<dbReference type="AlphaFoldDB" id="A0A839IM01"/>
<dbReference type="Gene3D" id="3.40.50.880">
    <property type="match status" value="1"/>
</dbReference>
<dbReference type="InterPro" id="IPR052158">
    <property type="entry name" value="INH-QAR"/>
</dbReference>
<dbReference type="PANTHER" id="PTHR43130">
    <property type="entry name" value="ARAC-FAMILY TRANSCRIPTIONAL REGULATOR"/>
    <property type="match status" value="1"/>
</dbReference>
<dbReference type="InterPro" id="IPR018062">
    <property type="entry name" value="HTH_AraC-typ_CS"/>
</dbReference>
<dbReference type="PANTHER" id="PTHR43130:SF3">
    <property type="entry name" value="HTH-TYPE TRANSCRIPTIONAL REGULATOR RV1931C"/>
    <property type="match status" value="1"/>
</dbReference>
<dbReference type="SMART" id="SM00342">
    <property type="entry name" value="HTH_ARAC"/>
    <property type="match status" value="1"/>
</dbReference>
<dbReference type="GO" id="GO:0043565">
    <property type="term" value="F:sequence-specific DNA binding"/>
    <property type="evidence" value="ECO:0007669"/>
    <property type="project" value="InterPro"/>
</dbReference>
<dbReference type="InterPro" id="IPR020449">
    <property type="entry name" value="Tscrpt_reg_AraC-type_HTH"/>
</dbReference>